<gene>
    <name evidence="2" type="ORF">SAMN05216241_101132</name>
</gene>
<keyword evidence="3" id="KW-1185">Reference proteome</keyword>
<protein>
    <submittedName>
        <fullName evidence="2">Amino acid ABC transporter substrate-binding protein, PAAT family</fullName>
    </submittedName>
</protein>
<dbReference type="AlphaFoldDB" id="A0A1G7L608"/>
<reference evidence="2 3" key="1">
    <citation type="submission" date="2016-10" db="EMBL/GenBank/DDBJ databases">
        <authorList>
            <person name="de Groot N.N."/>
        </authorList>
    </citation>
    <scope>NUCLEOTIDE SEQUENCE [LARGE SCALE GENOMIC DNA]</scope>
    <source>
        <strain evidence="2 3">DSM 25584</strain>
    </source>
</reference>
<keyword evidence="1" id="KW-0732">Signal</keyword>
<feature type="chain" id="PRO_5011500722" evidence="1">
    <location>
        <begin position="23"/>
        <end position="248"/>
    </location>
</feature>
<name>A0A1G7L608_9PROT</name>
<proteinExistence type="predicted"/>
<dbReference type="Proteomes" id="UP000199415">
    <property type="component" value="Unassembled WGS sequence"/>
</dbReference>
<accession>A0A1G7L608</accession>
<dbReference type="EMBL" id="FNCE01000001">
    <property type="protein sequence ID" value="SDF44883.1"/>
    <property type="molecule type" value="Genomic_DNA"/>
</dbReference>
<sequence length="248" mass="27307">MRTRTGLMVALTLALSASAAQAETWTVTSLGWQPFSGADLKKQGAGIHALRTALDTVGVDLKVKFMPWKRAKGVARNNPNVVGYYPSWPSEVVDGFFASQTVFKSPVGFAETESRPIDWQKPSDLADHRVGTVGAYIYPESFQKLVDSGDISTVEARDDATALRMLKDDRVDTVAIDKYVMRYHLNTNPALKGFGDQVSFDDKALVNYDLVLAFADNAENRERAKTLKKALGNVDTQQIIADYLQGLK</sequence>
<dbReference type="PANTHER" id="PTHR35936:SF25">
    <property type="entry name" value="ABC TRANSPORTER SUBSTRATE-BINDING PROTEIN"/>
    <property type="match status" value="1"/>
</dbReference>
<evidence type="ECO:0000313" key="2">
    <source>
        <dbReference type="EMBL" id="SDF44883.1"/>
    </source>
</evidence>
<feature type="signal peptide" evidence="1">
    <location>
        <begin position="1"/>
        <end position="22"/>
    </location>
</feature>
<dbReference type="SUPFAM" id="SSF53850">
    <property type="entry name" value="Periplasmic binding protein-like II"/>
    <property type="match status" value="1"/>
</dbReference>
<organism evidence="2 3">
    <name type="scientific">Limimonas halophila</name>
    <dbReference type="NCBI Taxonomy" id="1082479"/>
    <lineage>
        <taxon>Bacteria</taxon>
        <taxon>Pseudomonadati</taxon>
        <taxon>Pseudomonadota</taxon>
        <taxon>Alphaproteobacteria</taxon>
        <taxon>Rhodospirillales</taxon>
        <taxon>Rhodovibrionaceae</taxon>
        <taxon>Limimonas</taxon>
    </lineage>
</organism>
<dbReference type="RefSeq" id="WP_176758449.1">
    <property type="nucleotide sequence ID" value="NZ_FNCE01000001.1"/>
</dbReference>
<evidence type="ECO:0000256" key="1">
    <source>
        <dbReference type="SAM" id="SignalP"/>
    </source>
</evidence>
<dbReference type="Gene3D" id="3.40.190.10">
    <property type="entry name" value="Periplasmic binding protein-like II"/>
    <property type="match status" value="2"/>
</dbReference>
<evidence type="ECO:0000313" key="3">
    <source>
        <dbReference type="Proteomes" id="UP000199415"/>
    </source>
</evidence>
<dbReference type="PANTHER" id="PTHR35936">
    <property type="entry name" value="MEMBRANE-BOUND LYTIC MUREIN TRANSGLYCOSYLASE F"/>
    <property type="match status" value="1"/>
</dbReference>
<dbReference type="STRING" id="1082479.SAMN05216241_101132"/>